<dbReference type="Gene3D" id="2.60.40.1930">
    <property type="match status" value="1"/>
</dbReference>
<accession>A0A5C6ZMQ3</accession>
<comment type="caution">
    <text evidence="2">The sequence shown here is derived from an EMBL/GenBank/DDBJ whole genome shotgun (WGS) entry which is preliminary data.</text>
</comment>
<evidence type="ECO:0000256" key="1">
    <source>
        <dbReference type="SAM" id="SignalP"/>
    </source>
</evidence>
<proteinExistence type="predicted"/>
<gene>
    <name evidence="2" type="ORF">ESY86_01145</name>
</gene>
<reference evidence="2 3" key="1">
    <citation type="submission" date="2019-08" db="EMBL/GenBank/DDBJ databases">
        <title>Genomes of Subsaximicrobium wynnwilliamsii strains.</title>
        <authorList>
            <person name="Bowman J.P."/>
        </authorList>
    </citation>
    <scope>NUCLEOTIDE SEQUENCE [LARGE SCALE GENOMIC DNA]</scope>
    <source>
        <strain evidence="2 3">2-80-2</strain>
    </source>
</reference>
<dbReference type="RefSeq" id="WP_147084684.1">
    <property type="nucleotide sequence ID" value="NZ_VORM01000003.1"/>
</dbReference>
<evidence type="ECO:0000313" key="3">
    <source>
        <dbReference type="Proteomes" id="UP000321578"/>
    </source>
</evidence>
<evidence type="ECO:0008006" key="4">
    <source>
        <dbReference type="Google" id="ProtNLM"/>
    </source>
</evidence>
<feature type="chain" id="PRO_5023059483" description="Macroglobulin domain-containing protein" evidence="1">
    <location>
        <begin position="22"/>
        <end position="731"/>
    </location>
</feature>
<sequence>MKLRTYVLVVYALFSASFISSQTTDSVANKIADAFNELSNFRTFDNIYLQTNKDIYETEEDLWFKAYILDAHYFTPSVRDHVLVVQLINEDTQRTIWKEKYEILDGFVNGHVYIPSTIEFGNYTLMAFTSHSFYKDSNSFFSFRTISIVDKIDKSVKSGTDDPEKSVLHEFTLFPEGGDLISGIEHNLAFKATDKAGIPLEVSGKLFENNQAILDFETKHAGMGSFSFRFNKSNVYKIKLDQDSTESYDIPKIKLKGKSLQLVSQDEHEAIFKIAKNNYSEVDTVYLRLQSRGTVYSVAAMALKNQGFVKIPLKDIPQGIAEVTLLNQNFQPIAERLIYVKPNQKLYIETTLDASEYKTREKIKLSIKVHDQYNAPVIATLGLSVVDQLYKNKHDPKTIMSHYYLSSQLKGAIYDPNYYFNPENEDRQHALNLLLLTQGWRRYVWSENELHSLSKSDYKIIPDPLEGIVYAKQKSRNKTPTHPFVIVYSGVEQSDTYFLETNFANRFELNHEQLKLGKRGFIFLKPVGDSESEYRINIHDISFDSINHYRKSQAAYYPIIKETKTNNDANTAFFEYDSTQKLDEVILRKRKERAYRDKYLGRLDSLATVVIPDCVCEYNIVNCINHCPQKQETYSEEELLKMFNLTMIKGFYGKREFYSPTYEAQTPEDDFPDYRNTLIWKPDIITDTLGEAEIEFFCSDIFGNFNVTIEGVGQNGLLGSETLDFIVRKKY</sequence>
<dbReference type="EMBL" id="VORO01000001">
    <property type="protein sequence ID" value="TXD91222.1"/>
    <property type="molecule type" value="Genomic_DNA"/>
</dbReference>
<dbReference type="OrthoDB" id="679547at2"/>
<name>A0A5C6ZMQ3_9FLAO</name>
<evidence type="ECO:0000313" key="2">
    <source>
        <dbReference type="EMBL" id="TXD91222.1"/>
    </source>
</evidence>
<feature type="signal peptide" evidence="1">
    <location>
        <begin position="1"/>
        <end position="21"/>
    </location>
</feature>
<dbReference type="Proteomes" id="UP000321578">
    <property type="component" value="Unassembled WGS sequence"/>
</dbReference>
<keyword evidence="1" id="KW-0732">Signal</keyword>
<dbReference type="AlphaFoldDB" id="A0A5C6ZMQ3"/>
<protein>
    <recommendedName>
        <fullName evidence="4">Macroglobulin domain-containing protein</fullName>
    </recommendedName>
</protein>
<keyword evidence="3" id="KW-1185">Reference proteome</keyword>
<organism evidence="2 3">
    <name type="scientific">Subsaximicrobium wynnwilliamsii</name>
    <dbReference type="NCBI Taxonomy" id="291179"/>
    <lineage>
        <taxon>Bacteria</taxon>
        <taxon>Pseudomonadati</taxon>
        <taxon>Bacteroidota</taxon>
        <taxon>Flavobacteriia</taxon>
        <taxon>Flavobacteriales</taxon>
        <taxon>Flavobacteriaceae</taxon>
        <taxon>Subsaximicrobium</taxon>
    </lineage>
</organism>